<dbReference type="Gene3D" id="3.40.50.150">
    <property type="entry name" value="Vaccinia Virus protein VP39"/>
    <property type="match status" value="1"/>
</dbReference>
<sequence>MGRKVNFLEKPKKGPGRKARKQPEPVFKFIKEDDEDKKLSHRQKQRLINRQQKQMQMQQQSEKKSNTKKAKPSAAVKSNESNTIDPAEIFDLEKSRQKYQQLGRKNVLPVGATTNGVKNGTAKKGRNLFDSDNEEDEETPKAKKAVGGLVKMSNMKKFLQQNDSEEDDSDEDEEMDSEEEVDGESDGDDESVEGEEDDDEDDEDEDDNDDDDEDEDDDDEDAEEDEDMLPIEAANKKLKKRMEREQKLADKEMEEAAANRELFQIPTEEELAQTTNLQDVNIRIKDVIGVLSDFSANRDPNRSRCEYIDLLRKDLCLYYSYNEYFMNLLMELFSPNELLEFLEASEVQRPITIRTNSLKTRRRDLAQALINRGINLDPIGKWSKDGLVVYSSQVPLGATPEYLAGHYMLQGASSMLPVMALAPEENERILDMCAAPGGKSSHIAALMKNTGVLFVNDSNRDRLHAVLGNFHRLGIQNAIITHMDGTKFNDVMKGFDRVLLDAPCTGSGVISKDPSVKTTKTEADVQRCYNTQRRLILTAIDCLSASSETGGYLVYSTCSVLPQENEWVINYALQKRNVRLVPTGIDFGVEGLTNFGSQRYHTSMKLTRRFYPHTHNMDGFFVAKLQKFSDAIPKSVADDPVVDDEAAEAGEAADDEVKLPKKIDKRDWYYKEILEKRKAAREDKNHVVTVFQKATNTKTKKKKANKPEDGSGAKATAGEKQKNKPDSTGAKMNGSKKITLTKAERKDVEERLQFTKKMKQLQQKITNGSTGSRSPSAPGSKKAQNGNQKKPDGQNKANGASKPGQASKQSKEKKGPGVKKTTFKKKVGKAGKAK</sequence>
<feature type="active site" description="Nucleophile" evidence="9">
    <location>
        <position position="558"/>
    </location>
</feature>
<feature type="region of interest" description="Disordered" evidence="11">
    <location>
        <begin position="691"/>
        <end position="834"/>
    </location>
</feature>
<feature type="region of interest" description="Disordered" evidence="11">
    <location>
        <begin position="103"/>
        <end position="231"/>
    </location>
</feature>
<feature type="coiled-coil region" evidence="10">
    <location>
        <begin position="231"/>
        <end position="259"/>
    </location>
</feature>
<keyword evidence="6 9" id="KW-0949">S-adenosyl-L-methionine</keyword>
<keyword evidence="10" id="KW-0175">Coiled coil</keyword>
<feature type="binding site" evidence="9">
    <location>
        <position position="484"/>
    </location>
    <ligand>
        <name>S-adenosyl-L-methionine</name>
        <dbReference type="ChEBI" id="CHEBI:59789"/>
    </ligand>
</feature>
<dbReference type="GO" id="GO:0003723">
    <property type="term" value="F:RNA binding"/>
    <property type="evidence" value="ECO:0007669"/>
    <property type="project" value="UniProtKB-UniRule"/>
</dbReference>
<dbReference type="EnsemblMetazoa" id="AATE009390-RA">
    <property type="protein sequence ID" value="AATE009390-PA.1"/>
    <property type="gene ID" value="AATE009390"/>
</dbReference>
<dbReference type="InterPro" id="IPR023267">
    <property type="entry name" value="RCMT"/>
</dbReference>
<feature type="compositionally biased region" description="Polar residues" evidence="11">
    <location>
        <begin position="760"/>
        <end position="788"/>
    </location>
</feature>
<dbReference type="PANTHER" id="PTHR22807:SF30">
    <property type="entry name" value="28S RRNA (CYTOSINE(4447)-C(5))-METHYLTRANSFERASE-RELATED"/>
    <property type="match status" value="1"/>
</dbReference>
<dbReference type="SUPFAM" id="SSF53335">
    <property type="entry name" value="S-adenosyl-L-methionine-dependent methyltransferases"/>
    <property type="match status" value="1"/>
</dbReference>
<evidence type="ECO:0000256" key="8">
    <source>
        <dbReference type="ARBA" id="ARBA00023242"/>
    </source>
</evidence>
<comment type="subcellular location">
    <subcellularLocation>
        <location evidence="1">Nucleus</location>
        <location evidence="1">Nucleolus</location>
    </subcellularLocation>
</comment>
<feature type="compositionally biased region" description="Acidic residues" evidence="11">
    <location>
        <begin position="163"/>
        <end position="229"/>
    </location>
</feature>
<dbReference type="PROSITE" id="PS01153">
    <property type="entry name" value="NOL1_NOP2_SUN"/>
    <property type="match status" value="1"/>
</dbReference>
<dbReference type="PROSITE" id="PS51686">
    <property type="entry name" value="SAM_MT_RSMB_NOP"/>
    <property type="match status" value="1"/>
</dbReference>
<dbReference type="InterPro" id="IPR049560">
    <property type="entry name" value="MeTrfase_RsmB-F_NOP2_cat"/>
</dbReference>
<evidence type="ECO:0000259" key="12">
    <source>
        <dbReference type="PROSITE" id="PS51686"/>
    </source>
</evidence>
<feature type="region of interest" description="Disordered" evidence="11">
    <location>
        <begin position="1"/>
        <end position="89"/>
    </location>
</feature>
<dbReference type="PANTHER" id="PTHR22807">
    <property type="entry name" value="NOP2 YEAST -RELATED NOL1/NOP2/FMU SUN DOMAIN-CONTAINING"/>
    <property type="match status" value="1"/>
</dbReference>
<evidence type="ECO:0000256" key="3">
    <source>
        <dbReference type="ARBA" id="ARBA00022517"/>
    </source>
</evidence>
<evidence type="ECO:0000256" key="7">
    <source>
        <dbReference type="ARBA" id="ARBA00022884"/>
    </source>
</evidence>
<dbReference type="InterPro" id="IPR029063">
    <property type="entry name" value="SAM-dependent_MTases_sf"/>
</dbReference>
<keyword evidence="8" id="KW-0539">Nucleus</keyword>
<name>A0A182J172_ANOAO</name>
<proteinExistence type="inferred from homology"/>
<dbReference type="InterPro" id="IPR023273">
    <property type="entry name" value="RCMT_NOP2"/>
</dbReference>
<dbReference type="Gene3D" id="3.30.70.1170">
    <property type="entry name" value="Sun protein, domain 3"/>
    <property type="match status" value="1"/>
</dbReference>
<evidence type="ECO:0000256" key="6">
    <source>
        <dbReference type="ARBA" id="ARBA00022691"/>
    </source>
</evidence>
<dbReference type="AlphaFoldDB" id="A0A182J172"/>
<dbReference type="InterPro" id="IPR001678">
    <property type="entry name" value="MeTrfase_RsmB-F_NOP2_dom"/>
</dbReference>
<keyword evidence="5 9" id="KW-0808">Transferase</keyword>
<dbReference type="GO" id="GO:0000470">
    <property type="term" value="P:maturation of LSU-rRNA"/>
    <property type="evidence" value="ECO:0007669"/>
    <property type="project" value="TreeGrafter"/>
</dbReference>
<keyword evidence="4 9" id="KW-0489">Methyltransferase</keyword>
<keyword evidence="3" id="KW-0690">Ribosome biogenesis</keyword>
<evidence type="ECO:0000256" key="10">
    <source>
        <dbReference type="SAM" id="Coils"/>
    </source>
</evidence>
<dbReference type="Pfam" id="PF01189">
    <property type="entry name" value="Methyltr_RsmB-F"/>
    <property type="match status" value="1"/>
</dbReference>
<feature type="binding site" evidence="9">
    <location>
        <begin position="433"/>
        <end position="439"/>
    </location>
    <ligand>
        <name>S-adenosyl-L-methionine</name>
        <dbReference type="ChEBI" id="CHEBI:59789"/>
    </ligand>
</feature>
<feature type="compositionally biased region" description="Basic and acidic residues" evidence="11">
    <location>
        <begin position="705"/>
        <end position="725"/>
    </location>
</feature>
<evidence type="ECO:0000256" key="2">
    <source>
        <dbReference type="ARBA" id="ARBA00007494"/>
    </source>
</evidence>
<evidence type="ECO:0000313" key="13">
    <source>
        <dbReference type="EnsemblMetazoa" id="AATE009390-PA.1"/>
    </source>
</evidence>
<evidence type="ECO:0000256" key="11">
    <source>
        <dbReference type="SAM" id="MobiDB-lite"/>
    </source>
</evidence>
<feature type="compositionally biased region" description="Basic and acidic residues" evidence="11">
    <location>
        <begin position="742"/>
        <end position="753"/>
    </location>
</feature>
<feature type="compositionally biased region" description="Low complexity" evidence="11">
    <location>
        <begin position="51"/>
        <end position="60"/>
    </location>
</feature>
<evidence type="ECO:0000256" key="4">
    <source>
        <dbReference type="ARBA" id="ARBA00022603"/>
    </source>
</evidence>
<evidence type="ECO:0000256" key="1">
    <source>
        <dbReference type="ARBA" id="ARBA00004604"/>
    </source>
</evidence>
<dbReference type="FunFam" id="3.30.70.1170:FF:000001">
    <property type="entry name" value="Ribosomal RNA methyltransferase Nop2"/>
    <property type="match status" value="1"/>
</dbReference>
<dbReference type="STRING" id="41427.A0A182J172"/>
<dbReference type="InterPro" id="IPR011023">
    <property type="entry name" value="Nop2p"/>
</dbReference>
<dbReference type="InterPro" id="IPR018314">
    <property type="entry name" value="RsmB/NOL1/NOP2-like_CS"/>
</dbReference>
<organism evidence="13">
    <name type="scientific">Anopheles atroparvus</name>
    <name type="common">European mosquito</name>
    <dbReference type="NCBI Taxonomy" id="41427"/>
    <lineage>
        <taxon>Eukaryota</taxon>
        <taxon>Metazoa</taxon>
        <taxon>Ecdysozoa</taxon>
        <taxon>Arthropoda</taxon>
        <taxon>Hexapoda</taxon>
        <taxon>Insecta</taxon>
        <taxon>Pterygota</taxon>
        <taxon>Neoptera</taxon>
        <taxon>Endopterygota</taxon>
        <taxon>Diptera</taxon>
        <taxon>Nematocera</taxon>
        <taxon>Culicoidea</taxon>
        <taxon>Culicidae</taxon>
        <taxon>Anophelinae</taxon>
        <taxon>Anopheles</taxon>
    </lineage>
</organism>
<feature type="binding site" evidence="9">
    <location>
        <position position="457"/>
    </location>
    <ligand>
        <name>S-adenosyl-L-methionine</name>
        <dbReference type="ChEBI" id="CHEBI:59789"/>
    </ligand>
</feature>
<dbReference type="GO" id="GO:0009383">
    <property type="term" value="F:rRNA (cytosine-C5-)-methyltransferase activity"/>
    <property type="evidence" value="ECO:0007669"/>
    <property type="project" value="TreeGrafter"/>
</dbReference>
<protein>
    <recommendedName>
        <fullName evidence="12">SAM-dependent MTase RsmB/NOP-type domain-containing protein</fullName>
    </recommendedName>
</protein>
<dbReference type="VEuPathDB" id="VectorBase:AATE009390"/>
<feature type="compositionally biased region" description="Basic residues" evidence="11">
    <location>
        <begin position="821"/>
        <end position="834"/>
    </location>
</feature>
<keyword evidence="7 9" id="KW-0694">RNA-binding</keyword>
<dbReference type="PRINTS" id="PR02012">
    <property type="entry name" value="RCMTNOP2"/>
</dbReference>
<comment type="similarity">
    <text evidence="2 9">Belongs to the class I-like SAM-binding methyltransferase superfamily. RsmB/NOP family.</text>
</comment>
<reference evidence="13" key="1">
    <citation type="submission" date="2022-08" db="UniProtKB">
        <authorList>
            <consortium name="EnsemblMetazoa"/>
        </authorList>
    </citation>
    <scope>IDENTIFICATION</scope>
    <source>
        <strain evidence="13">EBRO</strain>
    </source>
</reference>
<feature type="compositionally biased region" description="Basic and acidic residues" evidence="11">
    <location>
        <begin position="1"/>
        <end position="12"/>
    </location>
</feature>
<dbReference type="GO" id="GO:0070475">
    <property type="term" value="P:rRNA base methylation"/>
    <property type="evidence" value="ECO:0007669"/>
    <property type="project" value="TreeGrafter"/>
</dbReference>
<evidence type="ECO:0000256" key="9">
    <source>
        <dbReference type="PROSITE-ProRule" id="PRU01023"/>
    </source>
</evidence>
<dbReference type="PRINTS" id="PR02008">
    <property type="entry name" value="RCMTFAMILY"/>
</dbReference>
<evidence type="ECO:0000256" key="5">
    <source>
        <dbReference type="ARBA" id="ARBA00022679"/>
    </source>
</evidence>
<feature type="binding site" evidence="9">
    <location>
        <position position="501"/>
    </location>
    <ligand>
        <name>S-adenosyl-L-methionine</name>
        <dbReference type="ChEBI" id="CHEBI:59789"/>
    </ligand>
</feature>
<dbReference type="GO" id="GO:0005730">
    <property type="term" value="C:nucleolus"/>
    <property type="evidence" value="ECO:0007669"/>
    <property type="project" value="UniProtKB-SubCell"/>
</dbReference>
<dbReference type="NCBIfam" id="TIGR00446">
    <property type="entry name" value="nop2p"/>
    <property type="match status" value="1"/>
</dbReference>
<accession>A0A182J172</accession>
<feature type="domain" description="SAM-dependent MTase RsmB/NOP-type" evidence="12">
    <location>
        <begin position="341"/>
        <end position="628"/>
    </location>
</feature>